<evidence type="ECO:0000313" key="8">
    <source>
        <dbReference type="EMBL" id="OHA34532.1"/>
    </source>
</evidence>
<evidence type="ECO:0000256" key="3">
    <source>
        <dbReference type="ARBA" id="ARBA00022722"/>
    </source>
</evidence>
<dbReference type="EMBL" id="MHSA01000011">
    <property type="protein sequence ID" value="OHA34532.1"/>
    <property type="molecule type" value="Genomic_DNA"/>
</dbReference>
<evidence type="ECO:0000256" key="1">
    <source>
        <dbReference type="ARBA" id="ARBA00006620"/>
    </source>
</evidence>
<keyword evidence="6" id="KW-0694">RNA-binding</keyword>
<dbReference type="GO" id="GO:0004519">
    <property type="term" value="F:endonuclease activity"/>
    <property type="evidence" value="ECO:0007669"/>
    <property type="project" value="UniProtKB-KW"/>
</dbReference>
<dbReference type="InterPro" id="IPR012933">
    <property type="entry name" value="HicA_mRNA_interferase"/>
</dbReference>
<evidence type="ECO:0000256" key="5">
    <source>
        <dbReference type="ARBA" id="ARBA00022801"/>
    </source>
</evidence>
<keyword evidence="2" id="KW-1277">Toxin-antitoxin system</keyword>
<comment type="similarity">
    <text evidence="1">Belongs to the HicA mRNA interferase family.</text>
</comment>
<evidence type="ECO:0000256" key="4">
    <source>
        <dbReference type="ARBA" id="ARBA00022759"/>
    </source>
</evidence>
<dbReference type="AlphaFoldDB" id="A0A1G2NGR3"/>
<keyword evidence="4" id="KW-0255">Endonuclease</keyword>
<proteinExistence type="inferred from homology"/>
<keyword evidence="7" id="KW-0346">Stress response</keyword>
<sequence>MPKLPQVSGKIAVAKFLRLGYEVVRQKGSHARLINNDPQKGKLSVPMHKTLKKGLLAELIKDAGIDIQEFIDL</sequence>
<dbReference type="SUPFAM" id="SSF54786">
    <property type="entry name" value="YcfA/nrd intein domain"/>
    <property type="match status" value="1"/>
</dbReference>
<keyword evidence="5" id="KW-0378">Hydrolase</keyword>
<evidence type="ECO:0000256" key="2">
    <source>
        <dbReference type="ARBA" id="ARBA00022649"/>
    </source>
</evidence>
<evidence type="ECO:0000313" key="9">
    <source>
        <dbReference type="Proteomes" id="UP000177797"/>
    </source>
</evidence>
<gene>
    <name evidence="8" type="ORF">A2938_03190</name>
</gene>
<accession>A0A1G2NGR3</accession>
<dbReference type="InterPro" id="IPR038570">
    <property type="entry name" value="HicA_sf"/>
</dbReference>
<evidence type="ECO:0000256" key="7">
    <source>
        <dbReference type="ARBA" id="ARBA00023016"/>
    </source>
</evidence>
<protein>
    <recommendedName>
        <fullName evidence="10">Addiction module toxin, HicA family</fullName>
    </recommendedName>
</protein>
<evidence type="ECO:0000256" key="6">
    <source>
        <dbReference type="ARBA" id="ARBA00022884"/>
    </source>
</evidence>
<keyword evidence="3" id="KW-0540">Nuclease</keyword>
<dbReference type="Gene3D" id="3.30.920.30">
    <property type="entry name" value="Hypothetical protein"/>
    <property type="match status" value="1"/>
</dbReference>
<comment type="caution">
    <text evidence="8">The sequence shown here is derived from an EMBL/GenBank/DDBJ whole genome shotgun (WGS) entry which is preliminary data.</text>
</comment>
<dbReference type="Proteomes" id="UP000177797">
    <property type="component" value="Unassembled WGS sequence"/>
</dbReference>
<dbReference type="GO" id="GO:0003729">
    <property type="term" value="F:mRNA binding"/>
    <property type="evidence" value="ECO:0007669"/>
    <property type="project" value="InterPro"/>
</dbReference>
<dbReference type="Pfam" id="PF07927">
    <property type="entry name" value="HicA_toxin"/>
    <property type="match status" value="1"/>
</dbReference>
<name>A0A1G2NGR3_9BACT</name>
<evidence type="ECO:0008006" key="10">
    <source>
        <dbReference type="Google" id="ProtNLM"/>
    </source>
</evidence>
<organism evidence="8 9">
    <name type="scientific">Candidatus Taylorbacteria bacterium RIFCSPLOWO2_01_FULL_48_100</name>
    <dbReference type="NCBI Taxonomy" id="1802322"/>
    <lineage>
        <taxon>Bacteria</taxon>
        <taxon>Candidatus Tayloriibacteriota</taxon>
    </lineage>
</organism>
<dbReference type="GO" id="GO:0016787">
    <property type="term" value="F:hydrolase activity"/>
    <property type="evidence" value="ECO:0007669"/>
    <property type="project" value="UniProtKB-KW"/>
</dbReference>
<reference evidence="8 9" key="1">
    <citation type="journal article" date="2016" name="Nat. Commun.">
        <title>Thousands of microbial genomes shed light on interconnected biogeochemical processes in an aquifer system.</title>
        <authorList>
            <person name="Anantharaman K."/>
            <person name="Brown C.T."/>
            <person name="Hug L.A."/>
            <person name="Sharon I."/>
            <person name="Castelle C.J."/>
            <person name="Probst A.J."/>
            <person name="Thomas B.C."/>
            <person name="Singh A."/>
            <person name="Wilkins M.J."/>
            <person name="Karaoz U."/>
            <person name="Brodie E.L."/>
            <person name="Williams K.H."/>
            <person name="Hubbard S.S."/>
            <person name="Banfield J.F."/>
        </authorList>
    </citation>
    <scope>NUCLEOTIDE SEQUENCE [LARGE SCALE GENOMIC DNA]</scope>
</reference>